<feature type="non-terminal residue" evidence="1">
    <location>
        <position position="1"/>
    </location>
</feature>
<sequence>RTFNKREQEADVERTEQKDQKEMIEILKDETLVTSHRIEGGTKTLKQNKMKKDMMKKEKVGNEIVWNRKSERKESISETIKTNKTMNFNLSSLGDLIRELNRPNKWKSTMWKK</sequence>
<evidence type="ECO:0000313" key="1">
    <source>
        <dbReference type="EMBL" id="JAS30838.1"/>
    </source>
</evidence>
<gene>
    <name evidence="1" type="ORF">g.45551</name>
</gene>
<organism evidence="1">
    <name type="scientific">Clastoptera arizonana</name>
    <name type="common">Arizona spittle bug</name>
    <dbReference type="NCBI Taxonomy" id="38151"/>
    <lineage>
        <taxon>Eukaryota</taxon>
        <taxon>Metazoa</taxon>
        <taxon>Ecdysozoa</taxon>
        <taxon>Arthropoda</taxon>
        <taxon>Hexapoda</taxon>
        <taxon>Insecta</taxon>
        <taxon>Pterygota</taxon>
        <taxon>Neoptera</taxon>
        <taxon>Paraneoptera</taxon>
        <taxon>Hemiptera</taxon>
        <taxon>Auchenorrhyncha</taxon>
        <taxon>Cercopoidea</taxon>
        <taxon>Clastopteridae</taxon>
        <taxon>Clastoptera</taxon>
    </lineage>
</organism>
<reference evidence="1" key="1">
    <citation type="submission" date="2015-12" db="EMBL/GenBank/DDBJ databases">
        <title>De novo transcriptome assembly of four potential Pierce s Disease insect vectors from Arizona vineyards.</title>
        <authorList>
            <person name="Tassone E.E."/>
        </authorList>
    </citation>
    <scope>NUCLEOTIDE SEQUENCE</scope>
</reference>
<dbReference type="AlphaFoldDB" id="A0A1B6DYU6"/>
<accession>A0A1B6DYU6</accession>
<protein>
    <submittedName>
        <fullName evidence="1">Uncharacterized protein</fullName>
    </submittedName>
</protein>
<name>A0A1B6DYU6_9HEMI</name>
<dbReference type="EMBL" id="GEDC01006460">
    <property type="protein sequence ID" value="JAS30838.1"/>
    <property type="molecule type" value="Transcribed_RNA"/>
</dbReference>
<proteinExistence type="predicted"/>